<protein>
    <submittedName>
        <fullName evidence="9">Na(+)/H(+) antiporter subunit B</fullName>
    </submittedName>
</protein>
<reference evidence="9 10" key="1">
    <citation type="submission" date="2016-09" db="EMBL/GenBank/DDBJ databases">
        <title>Desulfuribacillus arsenicus sp. nov., an obligately anaerobic, dissimilatory arsenic- and antimonate-reducing bacterium isolated from anoxic sediments.</title>
        <authorList>
            <person name="Abin C.A."/>
            <person name="Hollibaugh J.T."/>
        </authorList>
    </citation>
    <scope>NUCLEOTIDE SEQUENCE [LARGE SCALE GENOMIC DNA]</scope>
    <source>
        <strain evidence="9 10">MLFW-2</strain>
    </source>
</reference>
<feature type="domain" description="Na+/H+ antiporter MnhB subunit-related protein" evidence="8">
    <location>
        <begin position="7"/>
        <end position="130"/>
    </location>
</feature>
<evidence type="ECO:0000256" key="4">
    <source>
        <dbReference type="ARBA" id="ARBA00022692"/>
    </source>
</evidence>
<proteinExistence type="inferred from homology"/>
<dbReference type="GO" id="GO:0005886">
    <property type="term" value="C:plasma membrane"/>
    <property type="evidence" value="ECO:0007669"/>
    <property type="project" value="UniProtKB-SubCell"/>
</dbReference>
<evidence type="ECO:0000259" key="8">
    <source>
        <dbReference type="Pfam" id="PF04039"/>
    </source>
</evidence>
<dbReference type="EMBL" id="MJAT01000037">
    <property type="protein sequence ID" value="OEH84580.1"/>
    <property type="molecule type" value="Genomic_DNA"/>
</dbReference>
<dbReference type="PANTHER" id="PTHR33932">
    <property type="entry name" value="NA(+)/H(+) ANTIPORTER SUBUNIT B"/>
    <property type="match status" value="1"/>
</dbReference>
<accession>A0A1E5L362</accession>
<comment type="caution">
    <text evidence="9">The sequence shown here is derived from an EMBL/GenBank/DDBJ whole genome shotgun (WGS) entry which is preliminary data.</text>
</comment>
<dbReference type="PANTHER" id="PTHR33932:SF4">
    <property type="entry name" value="NA(+)_H(+) ANTIPORTER SUBUNIT B"/>
    <property type="match status" value="1"/>
</dbReference>
<keyword evidence="6 7" id="KW-0472">Membrane</keyword>
<dbReference type="OrthoDB" id="9798859at2"/>
<evidence type="ECO:0000256" key="1">
    <source>
        <dbReference type="ARBA" id="ARBA00004651"/>
    </source>
</evidence>
<dbReference type="AlphaFoldDB" id="A0A1E5L362"/>
<feature type="transmembrane region" description="Helical" evidence="7">
    <location>
        <begin position="109"/>
        <end position="133"/>
    </location>
</feature>
<dbReference type="Pfam" id="PF04039">
    <property type="entry name" value="MnhB"/>
    <property type="match status" value="1"/>
</dbReference>
<dbReference type="STRING" id="1390249.BHU72_08765"/>
<comment type="similarity">
    <text evidence="2">Belongs to the CPA3 antiporters (TC 2.A.63) subunit B family.</text>
</comment>
<evidence type="ECO:0000256" key="5">
    <source>
        <dbReference type="ARBA" id="ARBA00022989"/>
    </source>
</evidence>
<keyword evidence="3" id="KW-1003">Cell membrane</keyword>
<evidence type="ECO:0000256" key="3">
    <source>
        <dbReference type="ARBA" id="ARBA00022475"/>
    </source>
</evidence>
<organism evidence="9 10">
    <name type="scientific">Desulfuribacillus stibiiarsenatis</name>
    <dbReference type="NCBI Taxonomy" id="1390249"/>
    <lineage>
        <taxon>Bacteria</taxon>
        <taxon>Bacillati</taxon>
        <taxon>Bacillota</taxon>
        <taxon>Desulfuribacillia</taxon>
        <taxon>Desulfuribacillales</taxon>
        <taxon>Desulfuribacillaceae</taxon>
        <taxon>Desulfuribacillus</taxon>
    </lineage>
</organism>
<keyword evidence="10" id="KW-1185">Reference proteome</keyword>
<evidence type="ECO:0000313" key="10">
    <source>
        <dbReference type="Proteomes" id="UP000095255"/>
    </source>
</evidence>
<name>A0A1E5L362_9FIRM</name>
<dbReference type="InterPro" id="IPR050622">
    <property type="entry name" value="CPA3_antiporter_subunitB"/>
</dbReference>
<evidence type="ECO:0000256" key="2">
    <source>
        <dbReference type="ARBA" id="ARBA00009425"/>
    </source>
</evidence>
<keyword evidence="4 7" id="KW-0812">Transmembrane</keyword>
<dbReference type="InterPro" id="IPR007182">
    <property type="entry name" value="MnhB"/>
</dbReference>
<evidence type="ECO:0000313" key="9">
    <source>
        <dbReference type="EMBL" id="OEH84580.1"/>
    </source>
</evidence>
<feature type="transmembrane region" description="Helical" evidence="7">
    <location>
        <begin position="35"/>
        <end position="56"/>
    </location>
</feature>
<sequence length="139" mass="15109">MKTNDLILKTVSRGLVYFIFALSIYIMLKGHNEPGGGFIGGLMTAAAFVLLFVTFGAEEFRRIVPINFQAMTIWGLAIAAVSGVIMVFKGLPFLTHTMWKVSLPILGKTYIGTTLFFDTGVYLVVIGGALILVQTIGED</sequence>
<evidence type="ECO:0000256" key="6">
    <source>
        <dbReference type="ARBA" id="ARBA00023136"/>
    </source>
</evidence>
<evidence type="ECO:0000256" key="7">
    <source>
        <dbReference type="SAM" id="Phobius"/>
    </source>
</evidence>
<dbReference type="Proteomes" id="UP000095255">
    <property type="component" value="Unassembled WGS sequence"/>
</dbReference>
<gene>
    <name evidence="9" type="ORF">BHU72_08765</name>
</gene>
<feature type="transmembrane region" description="Helical" evidence="7">
    <location>
        <begin position="6"/>
        <end position="28"/>
    </location>
</feature>
<dbReference type="RefSeq" id="WP_069703007.1">
    <property type="nucleotide sequence ID" value="NZ_MJAT01000037.1"/>
</dbReference>
<comment type="subcellular location">
    <subcellularLocation>
        <location evidence="1">Cell membrane</location>
        <topology evidence="1">Multi-pass membrane protein</topology>
    </subcellularLocation>
</comment>
<feature type="transmembrane region" description="Helical" evidence="7">
    <location>
        <begin position="68"/>
        <end position="88"/>
    </location>
</feature>
<keyword evidence="5 7" id="KW-1133">Transmembrane helix</keyword>